<dbReference type="OrthoDB" id="3784230at2"/>
<protein>
    <submittedName>
        <fullName evidence="3">Competence protein CoiA</fullName>
    </submittedName>
</protein>
<proteinExistence type="predicted"/>
<dbReference type="InterPro" id="IPR010330">
    <property type="entry name" value="CoiA_nuc"/>
</dbReference>
<evidence type="ECO:0000259" key="1">
    <source>
        <dbReference type="Pfam" id="PF06054"/>
    </source>
</evidence>
<reference evidence="3 4" key="1">
    <citation type="submission" date="2013-08" db="EMBL/GenBank/DDBJ databases">
        <title>Lactobacillus wasatchii sp. WDC04, a late gas producing bacteria isolated from aged chedder cheese.</title>
        <authorList>
            <person name="Oberg C.J."/>
            <person name="Culumber M."/>
            <person name="McMahon D.J."/>
            <person name="Broadbent J.R."/>
            <person name="Oberg T.S."/>
            <person name="Ortaki F."/>
        </authorList>
    </citation>
    <scope>NUCLEOTIDE SEQUENCE [LARGE SCALE GENOMIC DNA]</scope>
    <source>
        <strain evidence="3 4">WDC04</strain>
    </source>
</reference>
<dbReference type="InterPro" id="IPR057253">
    <property type="entry name" value="CoiA-like_N"/>
</dbReference>
<evidence type="ECO:0000313" key="4">
    <source>
        <dbReference type="Proteomes" id="UP000032279"/>
    </source>
</evidence>
<dbReference type="STRING" id="1335616.WDC_1650"/>
<dbReference type="Proteomes" id="UP000032279">
    <property type="component" value="Unassembled WGS sequence"/>
</dbReference>
<dbReference type="PATRIC" id="fig|1335616.4.peg.1655"/>
<dbReference type="AlphaFoldDB" id="A0A0D1A7R7"/>
<name>A0A0D1A7R7_9LACO</name>
<organism evidence="3 4">
    <name type="scientific">Paucilactobacillus wasatchensis</name>
    <dbReference type="NCBI Taxonomy" id="1335616"/>
    <lineage>
        <taxon>Bacteria</taxon>
        <taxon>Bacillati</taxon>
        <taxon>Bacillota</taxon>
        <taxon>Bacilli</taxon>
        <taxon>Lactobacillales</taxon>
        <taxon>Lactobacillaceae</taxon>
        <taxon>Paucilactobacillus</taxon>
    </lineage>
</organism>
<feature type="domain" description="Competence protein CoiA-like N-terminal" evidence="2">
    <location>
        <begin position="18"/>
        <end position="54"/>
    </location>
</feature>
<accession>A0A0D1A7R7</accession>
<feature type="domain" description="Competence protein CoiA nuclease-like" evidence="1">
    <location>
        <begin position="57"/>
        <end position="177"/>
    </location>
</feature>
<comment type="caution">
    <text evidence="3">The sequence shown here is derived from an EMBL/GenBank/DDBJ whole genome shotgun (WGS) entry which is preliminary data.</text>
</comment>
<evidence type="ECO:0000313" key="3">
    <source>
        <dbReference type="EMBL" id="KIS02786.1"/>
    </source>
</evidence>
<sequence length="348" mass="40840">MLIAMVHGQSVLANRNLQRVRFICPVCKQPVILRAGQIKVAHFAHIKGGDCAASEGETSEHLLGKKQLYAWAVKRHFSPRYEVYLSAIKQRPDLLIKIGARTVALEYQCSPISLARLQERNRGYQKLNIIVWWILGAPYQQRRLSNVKIAQFTQKIAGRLGLLFWSTTTKKFMYGGHYQLIDFCKTNRPHMTSREIVIQQTKTIDRQLMQGHERLEKIVQHCYQAGHLFSGIPIVAHYSKQHWPAAIYGLTIWQTQVLLQLEQEPINRQWSLEDWFGWLKQDNSQEWLSFPCLPTDYVKIHYFKQFTLQLKRYHIISLNRNVTYVNAPEWFNDGTKKMNYLKNNSEWQ</sequence>
<dbReference type="Pfam" id="PF25164">
    <property type="entry name" value="CoiA_N"/>
    <property type="match status" value="1"/>
</dbReference>
<gene>
    <name evidence="3" type="primary">coiA</name>
    <name evidence="3" type="ORF">WDC_1650</name>
</gene>
<evidence type="ECO:0000259" key="2">
    <source>
        <dbReference type="Pfam" id="PF25164"/>
    </source>
</evidence>
<dbReference type="Pfam" id="PF06054">
    <property type="entry name" value="CoiA_nuc"/>
    <property type="match status" value="1"/>
</dbReference>
<dbReference type="EMBL" id="AWTT01000048">
    <property type="protein sequence ID" value="KIS02786.1"/>
    <property type="molecule type" value="Genomic_DNA"/>
</dbReference>
<dbReference type="RefSeq" id="WP_052497833.1">
    <property type="nucleotide sequence ID" value="NZ_AWTT01000048.1"/>
</dbReference>
<keyword evidence="4" id="KW-1185">Reference proteome</keyword>